<feature type="compositionally biased region" description="Basic and acidic residues" evidence="1">
    <location>
        <begin position="9"/>
        <end position="20"/>
    </location>
</feature>
<feature type="compositionally biased region" description="Polar residues" evidence="1">
    <location>
        <begin position="418"/>
        <end position="436"/>
    </location>
</feature>
<reference evidence="3" key="1">
    <citation type="journal article" date="2015" name="Genome Announc.">
        <title>Genome sequence of the AIDS-associated pathogen Penicillium marneffei (ATCC18224) and its near taxonomic relative Talaromyces stipitatus (ATCC10500).</title>
        <authorList>
            <person name="Nierman W.C."/>
            <person name="Fedorova-Abrams N.D."/>
            <person name="Andrianopoulos A."/>
        </authorList>
    </citation>
    <scope>NUCLEOTIDE SEQUENCE [LARGE SCALE GENOMIC DNA]</scope>
    <source>
        <strain evidence="3">ATCC 10500 / CBS 375.48 / QM 6759 / NRRL 1006</strain>
    </source>
</reference>
<accession>B8MQ26</accession>
<feature type="compositionally biased region" description="Polar residues" evidence="1">
    <location>
        <begin position="268"/>
        <end position="279"/>
    </location>
</feature>
<protein>
    <submittedName>
        <fullName evidence="2">Uncharacterized protein</fullName>
    </submittedName>
</protein>
<dbReference type="OMA" id="MYIMVED"/>
<dbReference type="EMBL" id="EQ962659">
    <property type="protein sequence ID" value="EED13052.1"/>
    <property type="molecule type" value="Genomic_DNA"/>
</dbReference>
<feature type="compositionally biased region" description="Polar residues" evidence="1">
    <location>
        <begin position="45"/>
        <end position="68"/>
    </location>
</feature>
<dbReference type="GeneID" id="8102247"/>
<dbReference type="PhylomeDB" id="B8MQ26"/>
<dbReference type="InParanoid" id="B8MQ26"/>
<organism evidence="2 3">
    <name type="scientific">Talaromyces stipitatus (strain ATCC 10500 / CBS 375.48 / QM 6759 / NRRL 1006)</name>
    <name type="common">Penicillium stipitatum</name>
    <dbReference type="NCBI Taxonomy" id="441959"/>
    <lineage>
        <taxon>Eukaryota</taxon>
        <taxon>Fungi</taxon>
        <taxon>Dikarya</taxon>
        <taxon>Ascomycota</taxon>
        <taxon>Pezizomycotina</taxon>
        <taxon>Eurotiomycetes</taxon>
        <taxon>Eurotiomycetidae</taxon>
        <taxon>Eurotiales</taxon>
        <taxon>Trichocomaceae</taxon>
        <taxon>Talaromyces</taxon>
        <taxon>Talaromyces sect. Talaromyces</taxon>
    </lineage>
</organism>
<dbReference type="RefSeq" id="XP_002487163.1">
    <property type="nucleotide sequence ID" value="XM_002487118.1"/>
</dbReference>
<evidence type="ECO:0000313" key="3">
    <source>
        <dbReference type="Proteomes" id="UP000001745"/>
    </source>
</evidence>
<feature type="region of interest" description="Disordered" evidence="1">
    <location>
        <begin position="1"/>
        <end position="91"/>
    </location>
</feature>
<evidence type="ECO:0000313" key="2">
    <source>
        <dbReference type="EMBL" id="EED13052.1"/>
    </source>
</evidence>
<keyword evidence="3" id="KW-1185">Reference proteome</keyword>
<dbReference type="VEuPathDB" id="FungiDB:TSTA_055540"/>
<dbReference type="eggNOG" id="ENOG502SCKR">
    <property type="taxonomic scope" value="Eukaryota"/>
</dbReference>
<feature type="region of interest" description="Disordered" evidence="1">
    <location>
        <begin position="413"/>
        <end position="456"/>
    </location>
</feature>
<feature type="compositionally biased region" description="Basic and acidic residues" evidence="1">
    <location>
        <begin position="159"/>
        <end position="182"/>
    </location>
</feature>
<dbReference type="HOGENOM" id="CLU_038290_1_0_1"/>
<sequence length="456" mass="51658">MPRLLPWLTKDDLRGKRDRSTPTPVAEVQPSTRRRTGVGLRTPSPGVSSNNGGDRSGKQKSGQNTTNIDFLRSSRSPPTSPIASPPTEEYIIPGFDNDDMYIMVEDEFYAIAQQFTRHLHHAEYIRRKKQAKKLNASVLRNMERPTDGKTAMSKRMLKRKEAERLRERQKKGLEPMSRRPDNDSDTDGDGGLEEIGDEEEECEDDPWYGTSLHAFMTSPRKNKSLVGLERIRSKTRAAAGFESEVTARPPTSNSSRPGSSLWREDAQSAGNDELQATSSGDDDDLEIVEAKSSRPNPLPESKVRVRTNTVKKESPEVGNIRPKTQQNTVKRREVAFENQRTSTTTLHPQHAVIKQKHVHAKDLKSEFKKETFTTSTKPSTLNRPRKRIFLDELDDTDVKTNDTSRNDDIIQDQPRKLLSTTAAKESRSTYRTTSEQKQQDKTAKRSRISDIPMFLV</sequence>
<evidence type="ECO:0000256" key="1">
    <source>
        <dbReference type="SAM" id="MobiDB-lite"/>
    </source>
</evidence>
<feature type="compositionally biased region" description="Acidic residues" evidence="1">
    <location>
        <begin position="183"/>
        <end position="206"/>
    </location>
</feature>
<dbReference type="OrthoDB" id="5374569at2759"/>
<gene>
    <name evidence="2" type="ORF">TSTA_055540</name>
</gene>
<feature type="region of interest" description="Disordered" evidence="1">
    <location>
        <begin position="140"/>
        <end position="330"/>
    </location>
</feature>
<dbReference type="STRING" id="441959.B8MQ26"/>
<dbReference type="Proteomes" id="UP000001745">
    <property type="component" value="Unassembled WGS sequence"/>
</dbReference>
<dbReference type="AlphaFoldDB" id="B8MQ26"/>
<name>B8MQ26_TALSN</name>
<proteinExistence type="predicted"/>
<feature type="compositionally biased region" description="Polar residues" evidence="1">
    <location>
        <begin position="249"/>
        <end position="258"/>
    </location>
</feature>